<proteinExistence type="predicted"/>
<keyword evidence="2" id="KW-0325">Glycoprotein</keyword>
<evidence type="ECO:0000313" key="6">
    <source>
        <dbReference type="Proteomes" id="UP000070089"/>
    </source>
</evidence>
<dbReference type="EMBL" id="JXTI01000004">
    <property type="protein sequence ID" value="KWX15722.1"/>
    <property type="molecule type" value="Genomic_DNA"/>
</dbReference>
<feature type="domain" description="Calcineurin-like phosphoesterase" evidence="4">
    <location>
        <begin position="26"/>
        <end position="280"/>
    </location>
</feature>
<evidence type="ECO:0000256" key="1">
    <source>
        <dbReference type="ARBA" id="ARBA00022801"/>
    </source>
</evidence>
<gene>
    <name evidence="5" type="ORF">QR46_0304</name>
</gene>
<reference evidence="5 6" key="1">
    <citation type="journal article" date="2015" name="Mol. Biochem. Parasitol.">
        <title>Identification of polymorphic genes for use in assemblage B genotyping assays through comparative genomics of multiple assemblage B Giardia duodenalis isolates.</title>
        <authorList>
            <person name="Wielinga C."/>
            <person name="Thompson R.C."/>
            <person name="Monis P."/>
            <person name="Ryan U."/>
        </authorList>
    </citation>
    <scope>NUCLEOTIDE SEQUENCE [LARGE SCALE GENOMIC DNA]</scope>
    <source>
        <strain evidence="5 6">BAH15c1</strain>
    </source>
</reference>
<name>A0A132P180_GIAIN</name>
<evidence type="ECO:0000259" key="4">
    <source>
        <dbReference type="Pfam" id="PF00149"/>
    </source>
</evidence>
<dbReference type="InterPro" id="IPR029052">
    <property type="entry name" value="Metallo-depent_PP-like"/>
</dbReference>
<accession>A0A132P180</accession>
<dbReference type="PANTHER" id="PTHR10340:SF57">
    <property type="entry name" value="METALLOPHOS DOMAIN-CONTAINING PROTEIN"/>
    <property type="match status" value="1"/>
</dbReference>
<dbReference type="Pfam" id="PF00149">
    <property type="entry name" value="Metallophos"/>
    <property type="match status" value="1"/>
</dbReference>
<protein>
    <submittedName>
        <fullName evidence="5">Acid sphingomyelinase-like phosphodiesterase</fullName>
    </submittedName>
</protein>
<dbReference type="FunFam" id="3.60.21.10:FF:000241">
    <property type="entry name" value="Acid sphingomyelinase-like phosphodiesterase 3b"/>
    <property type="match status" value="1"/>
</dbReference>
<dbReference type="PANTHER" id="PTHR10340">
    <property type="entry name" value="SPHINGOMYELIN PHOSPHODIESTERASE"/>
    <property type="match status" value="1"/>
</dbReference>
<evidence type="ECO:0000256" key="2">
    <source>
        <dbReference type="ARBA" id="ARBA00023180"/>
    </source>
</evidence>
<comment type="caution">
    <text evidence="5">The sequence shown here is derived from an EMBL/GenBank/DDBJ whole genome shotgun (WGS) entry which is preliminary data.</text>
</comment>
<evidence type="ECO:0000256" key="3">
    <source>
        <dbReference type="SAM" id="Phobius"/>
    </source>
</evidence>
<dbReference type="SUPFAM" id="SSF56300">
    <property type="entry name" value="Metallo-dependent phosphatases"/>
    <property type="match status" value="1"/>
</dbReference>
<dbReference type="VEuPathDB" id="GiardiaDB:QR46_0304"/>
<dbReference type="GO" id="GO:0016787">
    <property type="term" value="F:hydrolase activity"/>
    <property type="evidence" value="ECO:0007669"/>
    <property type="project" value="UniProtKB-KW"/>
</dbReference>
<keyword evidence="3" id="KW-0472">Membrane</keyword>
<dbReference type="AlphaFoldDB" id="A0A132P180"/>
<dbReference type="InterPro" id="IPR004843">
    <property type="entry name" value="Calcineurin-like_PHP"/>
</dbReference>
<keyword evidence="3" id="KW-1133">Transmembrane helix</keyword>
<sequence length="430" mass="49202">MSKYRGYKMKVLFYAILCYVMTSGGLRIAVLADIHLDERYVETGSQEVFCRENQNRPRAKYSLPGCDSSERLVDAALNSLQREGPYDAVVILGDIGPHSSESLEMTQRAIAAIADKFKRFTEKIPYEQRTVVLPVIGNNDVAPTYSVPTEDEDAQLVFIAEQFKGLMGDEKHKQFRRRGYYSFSFSEHKVTTLVINANYYSVRHDGLGKDPADQLNWLENQLDTAKAKGERVIFISHIPLGVNAYDESEALHPHYTNHIRGILRRYASVILFCLYGHYHNAYPLVLSAGEEPLIPMFICPSIAPSNYNNPGYYIFHISRLHEIDYDHYALSIEAANIQEGIDSNNTGLASFDCLYRFSQRYRPWLGKEALPTARNIGRLYERMLNEDLIWYQVRAATTSMMSERRSDFLQLAVDKEFMNAYNLNSSKQKG</sequence>
<feature type="transmembrane region" description="Helical" evidence="3">
    <location>
        <begin position="12"/>
        <end position="32"/>
    </location>
</feature>
<dbReference type="OrthoDB" id="348678at2759"/>
<keyword evidence="3" id="KW-0812">Transmembrane</keyword>
<keyword evidence="1" id="KW-0378">Hydrolase</keyword>
<evidence type="ECO:0000313" key="5">
    <source>
        <dbReference type="EMBL" id="KWX15722.1"/>
    </source>
</evidence>
<dbReference type="Proteomes" id="UP000070089">
    <property type="component" value="Unassembled WGS sequence"/>
</dbReference>
<organism evidence="5 6">
    <name type="scientific">Giardia duodenalis assemblage B</name>
    <dbReference type="NCBI Taxonomy" id="1394984"/>
    <lineage>
        <taxon>Eukaryota</taxon>
        <taxon>Metamonada</taxon>
        <taxon>Diplomonadida</taxon>
        <taxon>Hexamitidae</taxon>
        <taxon>Giardiinae</taxon>
        <taxon>Giardia</taxon>
    </lineage>
</organism>
<dbReference type="Gene3D" id="3.60.21.10">
    <property type="match status" value="1"/>
</dbReference>